<organism evidence="3 4">
    <name type="scientific">Streptomyces nigrescens</name>
    <dbReference type="NCBI Taxonomy" id="1920"/>
    <lineage>
        <taxon>Bacteria</taxon>
        <taxon>Bacillati</taxon>
        <taxon>Actinomycetota</taxon>
        <taxon>Actinomycetes</taxon>
        <taxon>Kitasatosporales</taxon>
        <taxon>Streptomycetaceae</taxon>
        <taxon>Streptomyces</taxon>
    </lineage>
</organism>
<evidence type="ECO:0000259" key="2">
    <source>
        <dbReference type="Pfam" id="PF13340"/>
    </source>
</evidence>
<feature type="compositionally biased region" description="Polar residues" evidence="1">
    <location>
        <begin position="111"/>
        <end position="122"/>
    </location>
</feature>
<evidence type="ECO:0000313" key="3">
    <source>
        <dbReference type="EMBL" id="WAU01024.1"/>
    </source>
</evidence>
<dbReference type="PANTHER" id="PTHR46637">
    <property type="entry name" value="TIS1421-TRANSPOSASE PROTEIN A"/>
    <property type="match status" value="1"/>
</dbReference>
<dbReference type="EMBL" id="CP114202">
    <property type="protein sequence ID" value="WAU01024.1"/>
    <property type="molecule type" value="Genomic_DNA"/>
</dbReference>
<evidence type="ECO:0000256" key="1">
    <source>
        <dbReference type="SAM" id="MobiDB-lite"/>
    </source>
</evidence>
<dbReference type="Proteomes" id="UP001210609">
    <property type="component" value="Chromosome"/>
</dbReference>
<gene>
    <name evidence="3" type="ORF">STRLI_007331</name>
</gene>
<proteinExistence type="predicted"/>
<keyword evidence="4" id="KW-1185">Reference proteome</keyword>
<dbReference type="PANTHER" id="PTHR46637:SF1">
    <property type="entry name" value="BLL5188 PROTEIN"/>
    <property type="match status" value="1"/>
</dbReference>
<dbReference type="InterPro" id="IPR025161">
    <property type="entry name" value="IS402-like_dom"/>
</dbReference>
<accession>A0ABY7ISR3</accession>
<sequence>MKKPGGRPPKWTKRQLVDGMRWRTRAGVPWRDVPERYGAWQTVYGPFRRWQRDGTWKRILADLQADADAKGLIDWDVSVDSSLARAHQHAAAARKRGGPQKEPPGGVETEPTITGSDARTAG</sequence>
<dbReference type="InterPro" id="IPR052909">
    <property type="entry name" value="Transposase_6_like"/>
</dbReference>
<protein>
    <submittedName>
        <fullName evidence="3">Transposase</fullName>
    </submittedName>
</protein>
<feature type="compositionally biased region" description="Basic residues" evidence="1">
    <location>
        <begin position="86"/>
        <end position="98"/>
    </location>
</feature>
<dbReference type="RefSeq" id="WP_244967545.1">
    <property type="nucleotide sequence ID" value="NZ_BLIP01000003.1"/>
</dbReference>
<feature type="region of interest" description="Disordered" evidence="1">
    <location>
        <begin position="85"/>
        <end position="122"/>
    </location>
</feature>
<feature type="domain" description="Insertion element IS402-like" evidence="2">
    <location>
        <begin position="4"/>
        <end position="59"/>
    </location>
</feature>
<name>A0ABY7ISR3_STRNI</name>
<evidence type="ECO:0000313" key="4">
    <source>
        <dbReference type="Proteomes" id="UP001210609"/>
    </source>
</evidence>
<dbReference type="Pfam" id="PF13340">
    <property type="entry name" value="DUF4096"/>
    <property type="match status" value="1"/>
</dbReference>
<reference evidence="3 4" key="1">
    <citation type="submission" date="2022-12" db="EMBL/GenBank/DDBJ databases">
        <authorList>
            <person name="Ruckert C."/>
            <person name="Busche T."/>
            <person name="Kalinowski J."/>
            <person name="Wittmann C."/>
        </authorList>
    </citation>
    <scope>NUCLEOTIDE SEQUENCE [LARGE SCALE GENOMIC DNA]</scope>
    <source>
        <strain evidence="3 4">DSM 40555</strain>
    </source>
</reference>